<protein>
    <recommendedName>
        <fullName evidence="1">F-box/LRR-repeat protein 15/At3g58940/PEG3-like LRR domain-containing protein</fullName>
    </recommendedName>
</protein>
<proteinExistence type="predicted"/>
<dbReference type="Pfam" id="PF24758">
    <property type="entry name" value="LRR_At5g56370"/>
    <property type="match status" value="1"/>
</dbReference>
<reference evidence="2 3" key="1">
    <citation type="submission" date="2022-01" db="EMBL/GenBank/DDBJ databases">
        <authorList>
            <person name="Xiong W."/>
            <person name="Schranz E."/>
        </authorList>
    </citation>
    <scope>NUCLEOTIDE SEQUENCE [LARGE SCALE GENOMIC DNA]</scope>
</reference>
<name>A0AAU9MFT1_9ASTR</name>
<organism evidence="2 3">
    <name type="scientific">Lactuca virosa</name>
    <dbReference type="NCBI Taxonomy" id="75947"/>
    <lineage>
        <taxon>Eukaryota</taxon>
        <taxon>Viridiplantae</taxon>
        <taxon>Streptophyta</taxon>
        <taxon>Embryophyta</taxon>
        <taxon>Tracheophyta</taxon>
        <taxon>Spermatophyta</taxon>
        <taxon>Magnoliopsida</taxon>
        <taxon>eudicotyledons</taxon>
        <taxon>Gunneridae</taxon>
        <taxon>Pentapetalae</taxon>
        <taxon>asterids</taxon>
        <taxon>campanulids</taxon>
        <taxon>Asterales</taxon>
        <taxon>Asteraceae</taxon>
        <taxon>Cichorioideae</taxon>
        <taxon>Cichorieae</taxon>
        <taxon>Lactucinae</taxon>
        <taxon>Lactuca</taxon>
    </lineage>
</organism>
<dbReference type="SUPFAM" id="SSF52058">
    <property type="entry name" value="L domain-like"/>
    <property type="match status" value="1"/>
</dbReference>
<keyword evidence="3" id="KW-1185">Reference proteome</keyword>
<dbReference type="PANTHER" id="PTHR31639">
    <property type="entry name" value="F-BOX PROTEIN-LIKE"/>
    <property type="match status" value="1"/>
</dbReference>
<evidence type="ECO:0000313" key="3">
    <source>
        <dbReference type="Proteomes" id="UP001157418"/>
    </source>
</evidence>
<gene>
    <name evidence="2" type="ORF">LVIROSA_LOCUS7210</name>
</gene>
<dbReference type="InterPro" id="IPR055411">
    <property type="entry name" value="LRR_FXL15/At3g58940/PEG3-like"/>
</dbReference>
<evidence type="ECO:0000259" key="1">
    <source>
        <dbReference type="Pfam" id="PF24758"/>
    </source>
</evidence>
<sequence length="560" mass="65048">MNPRSVVVLSPWTEPPAAARVSIFVIRFEGMRQEVEDVPELMHLIQSRLAYEEAGRTSVLSKSWLHAWSTIPILRFVVRRQKSMKLEDVDRTLIRYLRDDIPIERFFLVIDIEDQESASHAEKWIGPIATKTCLREFDLSIKLFGASFTLPDEILSGENLNLTKIKVEASMASRYSFWMTTSQRPVINCVSLRELHLEGVSISEEVLHDLLSSCTLLEKIVLIDSCKGFKTLKVKDLPHLYELRIALDAASSTALELSDVPNLDVFSCDLHNLRPFMPLIPFNAHSVFLASSLTQLSLDVVIQDYECLDMIKSGLPFLDSLTLFMRYWMLGSFHFTCASIRRLCLKSCESSLIDIQVHAPKLLLFEFSGNILPSLLFPVSSLKHTMITLSLHTPVDVDFFLKMRETLMLSCKCRLSILTDYFKEVVEEEEEELPLDIDIDIDELRKRLLFPPAKNVQQLSFQTGRDECMWERSPFFDAFFEICHPEHVFANSDIRFRNKNHFCRLMLREVLEKKTKPAYWARYLKHVQIRRNRYKKWKTLTNSQRSFLENGSLNFKLKWC</sequence>
<feature type="domain" description="F-box/LRR-repeat protein 15/At3g58940/PEG3-like LRR" evidence="1">
    <location>
        <begin position="123"/>
        <end position="263"/>
    </location>
</feature>
<dbReference type="EMBL" id="CAKMRJ010000488">
    <property type="protein sequence ID" value="CAH1419698.1"/>
    <property type="molecule type" value="Genomic_DNA"/>
</dbReference>
<dbReference type="AlphaFoldDB" id="A0AAU9MFT1"/>
<evidence type="ECO:0000313" key="2">
    <source>
        <dbReference type="EMBL" id="CAH1419698.1"/>
    </source>
</evidence>
<dbReference type="Proteomes" id="UP001157418">
    <property type="component" value="Unassembled WGS sequence"/>
</dbReference>
<dbReference type="PANTHER" id="PTHR31639:SF42">
    <property type="entry name" value="OS02G0160200 PROTEIN"/>
    <property type="match status" value="1"/>
</dbReference>
<accession>A0AAU9MFT1</accession>
<comment type="caution">
    <text evidence="2">The sequence shown here is derived from an EMBL/GenBank/DDBJ whole genome shotgun (WGS) entry which is preliminary data.</text>
</comment>